<organism evidence="2">
    <name type="scientific">marine metagenome</name>
    <dbReference type="NCBI Taxonomy" id="408172"/>
    <lineage>
        <taxon>unclassified sequences</taxon>
        <taxon>metagenomes</taxon>
        <taxon>ecological metagenomes</taxon>
    </lineage>
</organism>
<dbReference type="InterPro" id="IPR023346">
    <property type="entry name" value="Lysozyme-like_dom_sf"/>
</dbReference>
<gene>
    <name evidence="2" type="ORF">METZ01_LOCUS346630</name>
</gene>
<dbReference type="GO" id="GO:0008933">
    <property type="term" value="F:peptidoglycan lytic transglycosylase activity"/>
    <property type="evidence" value="ECO:0007669"/>
    <property type="project" value="InterPro"/>
</dbReference>
<accession>A0A382R7W4</accession>
<name>A0A382R7W4_9ZZZZ</name>
<dbReference type="PANTHER" id="PTHR37423:SF2">
    <property type="entry name" value="MEMBRANE-BOUND LYTIC MUREIN TRANSGLYCOSYLASE C"/>
    <property type="match status" value="1"/>
</dbReference>
<proteinExistence type="predicted"/>
<dbReference type="InterPro" id="IPR000189">
    <property type="entry name" value="Transglyc_AS"/>
</dbReference>
<feature type="non-terminal residue" evidence="2">
    <location>
        <position position="239"/>
    </location>
</feature>
<reference evidence="2" key="1">
    <citation type="submission" date="2018-05" db="EMBL/GenBank/DDBJ databases">
        <authorList>
            <person name="Lanie J.A."/>
            <person name="Ng W.-L."/>
            <person name="Kazmierczak K.M."/>
            <person name="Andrzejewski T.M."/>
            <person name="Davidsen T.M."/>
            <person name="Wayne K.J."/>
            <person name="Tettelin H."/>
            <person name="Glass J.I."/>
            <person name="Rusch D."/>
            <person name="Podicherti R."/>
            <person name="Tsui H.-C.T."/>
            <person name="Winkler M.E."/>
        </authorList>
    </citation>
    <scope>NUCLEOTIDE SEQUENCE</scope>
</reference>
<dbReference type="PROSITE" id="PS00922">
    <property type="entry name" value="TRANSGLYCOSYLASE"/>
    <property type="match status" value="1"/>
</dbReference>
<evidence type="ECO:0000313" key="2">
    <source>
        <dbReference type="EMBL" id="SVC93776.1"/>
    </source>
</evidence>
<dbReference type="CDD" id="cd16896">
    <property type="entry name" value="LT_Slt70-like"/>
    <property type="match status" value="1"/>
</dbReference>
<dbReference type="SUPFAM" id="SSF53955">
    <property type="entry name" value="Lysozyme-like"/>
    <property type="match status" value="1"/>
</dbReference>
<evidence type="ECO:0000259" key="1">
    <source>
        <dbReference type="Pfam" id="PF01464"/>
    </source>
</evidence>
<dbReference type="GO" id="GO:0016020">
    <property type="term" value="C:membrane"/>
    <property type="evidence" value="ECO:0007669"/>
    <property type="project" value="InterPro"/>
</dbReference>
<dbReference type="AlphaFoldDB" id="A0A382R7W4"/>
<dbReference type="Gene3D" id="1.10.530.10">
    <property type="match status" value="1"/>
</dbReference>
<protein>
    <recommendedName>
        <fullName evidence="1">Transglycosylase SLT domain-containing protein</fullName>
    </recommendedName>
</protein>
<dbReference type="GO" id="GO:0000270">
    <property type="term" value="P:peptidoglycan metabolic process"/>
    <property type="evidence" value="ECO:0007669"/>
    <property type="project" value="InterPro"/>
</dbReference>
<dbReference type="PANTHER" id="PTHR37423">
    <property type="entry name" value="SOLUBLE LYTIC MUREIN TRANSGLYCOSYLASE-RELATED"/>
    <property type="match status" value="1"/>
</dbReference>
<sequence>MITAFSLAVLTPAEASTRADVRRLVVEEAMNSHVPPSLAMAVAKVESDFQPKALSTAGARGVMQIMPATAMGEYGVQADELWNTRLNVQLGIDFLEQLIARYDGRWNLALSHYNGGSVMHTRSGMEPLPATRKYVEAVLKWQRRYAEQATVWALAEAPDEGWQPARTNHFEYGSDTPPGAGPLVSARTAASVNTSSTAVLRSERPQVGGTLDDFDDTLKMRLIQTRGTLDDFTPIVTWH</sequence>
<dbReference type="InterPro" id="IPR008258">
    <property type="entry name" value="Transglycosylase_SLT_dom_1"/>
</dbReference>
<dbReference type="EMBL" id="UINC01119731">
    <property type="protein sequence ID" value="SVC93776.1"/>
    <property type="molecule type" value="Genomic_DNA"/>
</dbReference>
<dbReference type="Pfam" id="PF01464">
    <property type="entry name" value="SLT"/>
    <property type="match status" value="1"/>
</dbReference>
<feature type="domain" description="Transglycosylase SLT" evidence="1">
    <location>
        <begin position="27"/>
        <end position="122"/>
    </location>
</feature>